<dbReference type="PANTHER" id="PTHR43685:SF2">
    <property type="entry name" value="GLYCOSYLTRANSFERASE 2-LIKE DOMAIN-CONTAINING PROTEIN"/>
    <property type="match status" value="1"/>
</dbReference>
<dbReference type="InterPro" id="IPR001173">
    <property type="entry name" value="Glyco_trans_2-like"/>
</dbReference>
<dbReference type="CDD" id="cd00761">
    <property type="entry name" value="Glyco_tranf_GTA_type"/>
    <property type="match status" value="1"/>
</dbReference>
<protein>
    <submittedName>
        <fullName evidence="2">Glycosyl transferase family 2</fullName>
    </submittedName>
</protein>
<dbReference type="RefSeq" id="WP_091192621.1">
    <property type="nucleotide sequence ID" value="NZ_FOVE01000006.1"/>
</dbReference>
<feature type="domain" description="Glycosyltransferase 2-like" evidence="1">
    <location>
        <begin position="10"/>
        <end position="121"/>
    </location>
</feature>
<dbReference type="PANTHER" id="PTHR43685">
    <property type="entry name" value="GLYCOSYLTRANSFERASE"/>
    <property type="match status" value="1"/>
</dbReference>
<gene>
    <name evidence="2" type="ORF">SAMN05660284_01160</name>
</gene>
<dbReference type="STRING" id="83765.SAMN05660284_01160"/>
<dbReference type="InterPro" id="IPR029044">
    <property type="entry name" value="Nucleotide-diphossugar_trans"/>
</dbReference>
<evidence type="ECO:0000313" key="2">
    <source>
        <dbReference type="EMBL" id="SFN30371.1"/>
    </source>
</evidence>
<dbReference type="Proteomes" id="UP000242869">
    <property type="component" value="Unassembled WGS sequence"/>
</dbReference>
<dbReference type="InterPro" id="IPR050834">
    <property type="entry name" value="Glycosyltransf_2"/>
</dbReference>
<dbReference type="Pfam" id="PF00535">
    <property type="entry name" value="Glycos_transf_2"/>
    <property type="match status" value="1"/>
</dbReference>
<keyword evidence="2" id="KW-0808">Transferase</keyword>
<proteinExistence type="predicted"/>
<organism evidence="2 3">
    <name type="scientific">Formivibrio citricus</name>
    <dbReference type="NCBI Taxonomy" id="83765"/>
    <lineage>
        <taxon>Bacteria</taxon>
        <taxon>Pseudomonadati</taxon>
        <taxon>Pseudomonadota</taxon>
        <taxon>Betaproteobacteria</taxon>
        <taxon>Neisseriales</taxon>
        <taxon>Chitinibacteraceae</taxon>
        <taxon>Formivibrio</taxon>
    </lineage>
</organism>
<dbReference type="AlphaFoldDB" id="A0A1I4XWT0"/>
<name>A0A1I4XWT0_9NEIS</name>
<dbReference type="EMBL" id="FOVE01000006">
    <property type="protein sequence ID" value="SFN30371.1"/>
    <property type="molecule type" value="Genomic_DNA"/>
</dbReference>
<dbReference type="SUPFAM" id="SSF53448">
    <property type="entry name" value="Nucleotide-diphospho-sugar transferases"/>
    <property type="match status" value="1"/>
</dbReference>
<sequence length="292" mass="32292">MQQANPPLVSVVIPTRNRCERLSQAIASAKAQTWPNIEIIVIDEASDDATPAYLASLAAEDPRVHLIRNDHPRGGGGARNQGIDAASGVYIAFLDDDDIWLPEKLAAQMTLLQAQPGASAVSCGFVVEYPFSILRGVRVVPPSDAQQLLRANHLGGASMCLATKSALAAIHGFDPSLRSGQDWDLWLKLYDQGPILVCDQPLVRYVPHRGVRITGNPGSAYSGRRRIFFRYRSRMTAMTQRFLLSELVYCRKVLMGKTARRIAKGFLHVLHLACGTNAVRYVYRYLKHLSRV</sequence>
<dbReference type="OrthoDB" id="9802649at2"/>
<dbReference type="GO" id="GO:0016740">
    <property type="term" value="F:transferase activity"/>
    <property type="evidence" value="ECO:0007669"/>
    <property type="project" value="UniProtKB-KW"/>
</dbReference>
<accession>A0A1I4XWT0</accession>
<reference evidence="3" key="1">
    <citation type="submission" date="2016-10" db="EMBL/GenBank/DDBJ databases">
        <authorList>
            <person name="Varghese N."/>
            <person name="Submissions S."/>
        </authorList>
    </citation>
    <scope>NUCLEOTIDE SEQUENCE [LARGE SCALE GENOMIC DNA]</scope>
    <source>
        <strain evidence="3">DSM 6150</strain>
    </source>
</reference>
<dbReference type="Gene3D" id="3.90.550.10">
    <property type="entry name" value="Spore Coat Polysaccharide Biosynthesis Protein SpsA, Chain A"/>
    <property type="match status" value="1"/>
</dbReference>
<keyword evidence="3" id="KW-1185">Reference proteome</keyword>
<evidence type="ECO:0000259" key="1">
    <source>
        <dbReference type="Pfam" id="PF00535"/>
    </source>
</evidence>
<evidence type="ECO:0000313" key="3">
    <source>
        <dbReference type="Proteomes" id="UP000242869"/>
    </source>
</evidence>